<dbReference type="SUPFAM" id="SSF47336">
    <property type="entry name" value="ACP-like"/>
    <property type="match status" value="4"/>
</dbReference>
<dbReference type="PANTHER" id="PTHR45527:SF1">
    <property type="entry name" value="FATTY ACID SYNTHASE"/>
    <property type="match status" value="1"/>
</dbReference>
<evidence type="ECO:0000256" key="3">
    <source>
        <dbReference type="ARBA" id="ARBA00022450"/>
    </source>
</evidence>
<dbReference type="UniPathway" id="UPA00011"/>
<dbReference type="NCBIfam" id="NF003417">
    <property type="entry name" value="PRK04813.1"/>
    <property type="match status" value="4"/>
</dbReference>
<dbReference type="Pfam" id="PF00550">
    <property type="entry name" value="PP-binding"/>
    <property type="match status" value="4"/>
</dbReference>
<dbReference type="SUPFAM" id="SSF56801">
    <property type="entry name" value="Acetyl-CoA synthetase-like"/>
    <property type="match status" value="4"/>
</dbReference>
<dbReference type="FunFam" id="3.30.300.30:FF:000010">
    <property type="entry name" value="Enterobactin synthetase component F"/>
    <property type="match status" value="1"/>
</dbReference>
<dbReference type="Gene3D" id="3.40.50.12780">
    <property type="entry name" value="N-terminal domain of ligase-like"/>
    <property type="match status" value="1"/>
</dbReference>
<evidence type="ECO:0000256" key="4">
    <source>
        <dbReference type="ARBA" id="ARBA00022553"/>
    </source>
</evidence>
<dbReference type="FunFam" id="1.10.1200.10:FF:000005">
    <property type="entry name" value="Nonribosomal peptide synthetase 1"/>
    <property type="match status" value="1"/>
</dbReference>
<dbReference type="Gene3D" id="1.10.1200.10">
    <property type="entry name" value="ACP-like"/>
    <property type="match status" value="4"/>
</dbReference>
<dbReference type="PANTHER" id="PTHR45527">
    <property type="entry name" value="NONRIBOSOMAL PEPTIDE SYNTHETASE"/>
    <property type="match status" value="1"/>
</dbReference>
<evidence type="ECO:0000256" key="5">
    <source>
        <dbReference type="SAM" id="MobiDB-lite"/>
    </source>
</evidence>
<dbReference type="Proteomes" id="UP000516173">
    <property type="component" value="Chromosome"/>
</dbReference>
<dbReference type="InterPro" id="IPR020845">
    <property type="entry name" value="AMP-binding_CS"/>
</dbReference>
<accession>A0A7G1KW72</accession>
<dbReference type="CDD" id="cd17643">
    <property type="entry name" value="A_NRPS_Cytc1-like"/>
    <property type="match status" value="1"/>
</dbReference>
<dbReference type="InterPro" id="IPR001242">
    <property type="entry name" value="Condensation_dom"/>
</dbReference>
<protein>
    <recommendedName>
        <fullName evidence="6">Carrier domain-containing protein</fullName>
    </recommendedName>
</protein>
<gene>
    <name evidence="7" type="ORF">NWFMUON74_69030</name>
</gene>
<dbReference type="GO" id="GO:0072330">
    <property type="term" value="P:monocarboxylic acid biosynthetic process"/>
    <property type="evidence" value="ECO:0007669"/>
    <property type="project" value="UniProtKB-ARBA"/>
</dbReference>
<dbReference type="InterPro" id="IPR036736">
    <property type="entry name" value="ACP-like_sf"/>
</dbReference>
<dbReference type="SMART" id="SM00823">
    <property type="entry name" value="PKS_PP"/>
    <property type="match status" value="4"/>
</dbReference>
<reference evidence="7 8" key="1">
    <citation type="submission" date="2020-08" db="EMBL/GenBank/DDBJ databases">
        <title>Genome Sequencing of Nocardia wallacei strain FMUON74 and assembly.</title>
        <authorList>
            <person name="Toyokawa M."/>
            <person name="Uesaka K."/>
        </authorList>
    </citation>
    <scope>NUCLEOTIDE SEQUENCE [LARGE SCALE GENOMIC DNA]</scope>
    <source>
        <strain evidence="7 8">FMUON74</strain>
    </source>
</reference>
<dbReference type="CDD" id="cd19540">
    <property type="entry name" value="LCL_NRPS-like"/>
    <property type="match status" value="3"/>
</dbReference>
<dbReference type="NCBIfam" id="TIGR01733">
    <property type="entry name" value="AA-adenyl-dom"/>
    <property type="match status" value="4"/>
</dbReference>
<dbReference type="Gene3D" id="3.30.559.10">
    <property type="entry name" value="Chloramphenicol acetyltransferase-like domain"/>
    <property type="match status" value="5"/>
</dbReference>
<dbReference type="Pfam" id="PF13193">
    <property type="entry name" value="AMP-binding_C"/>
    <property type="match status" value="3"/>
</dbReference>
<feature type="compositionally biased region" description="Polar residues" evidence="5">
    <location>
        <begin position="1"/>
        <end position="10"/>
    </location>
</feature>
<evidence type="ECO:0000313" key="7">
    <source>
        <dbReference type="EMBL" id="BCK59131.1"/>
    </source>
</evidence>
<keyword evidence="3" id="KW-0596">Phosphopantetheine</keyword>
<comment type="cofactor">
    <cofactor evidence="1">
        <name>pantetheine 4'-phosphate</name>
        <dbReference type="ChEBI" id="CHEBI:47942"/>
    </cofactor>
</comment>
<dbReference type="Gene3D" id="3.30.559.30">
    <property type="entry name" value="Nonribosomal peptide synthetase, condensation domain"/>
    <property type="match status" value="5"/>
</dbReference>
<dbReference type="InterPro" id="IPR000873">
    <property type="entry name" value="AMP-dep_synth/lig_dom"/>
</dbReference>
<keyword evidence="8" id="KW-1185">Reference proteome</keyword>
<dbReference type="InterPro" id="IPR045851">
    <property type="entry name" value="AMP-bd_C_sf"/>
</dbReference>
<evidence type="ECO:0000313" key="8">
    <source>
        <dbReference type="Proteomes" id="UP000516173"/>
    </source>
</evidence>
<keyword evidence="4" id="KW-0597">Phosphoprotein</keyword>
<dbReference type="CDD" id="cd17646">
    <property type="entry name" value="A_NRPS_AB3403-like"/>
    <property type="match status" value="1"/>
</dbReference>
<dbReference type="GO" id="GO:0003824">
    <property type="term" value="F:catalytic activity"/>
    <property type="evidence" value="ECO:0007669"/>
    <property type="project" value="InterPro"/>
</dbReference>
<feature type="region of interest" description="Disordered" evidence="5">
    <location>
        <begin position="1"/>
        <end position="20"/>
    </location>
</feature>
<dbReference type="Gene3D" id="3.30.300.30">
    <property type="match status" value="4"/>
</dbReference>
<dbReference type="PROSITE" id="PS50075">
    <property type="entry name" value="CARRIER"/>
    <property type="match status" value="4"/>
</dbReference>
<dbReference type="GO" id="GO:0044550">
    <property type="term" value="P:secondary metabolite biosynthetic process"/>
    <property type="evidence" value="ECO:0007669"/>
    <property type="project" value="UniProtKB-ARBA"/>
</dbReference>
<feature type="domain" description="Carrier" evidence="6">
    <location>
        <begin position="4193"/>
        <end position="4268"/>
    </location>
</feature>
<dbReference type="PROSITE" id="PS00012">
    <property type="entry name" value="PHOSPHOPANTETHEINE"/>
    <property type="match status" value="4"/>
</dbReference>
<dbReference type="EMBL" id="AP023396">
    <property type="protein sequence ID" value="BCK59131.1"/>
    <property type="molecule type" value="Genomic_DNA"/>
</dbReference>
<dbReference type="InterPro" id="IPR009081">
    <property type="entry name" value="PP-bd_ACP"/>
</dbReference>
<feature type="domain" description="Carrier" evidence="6">
    <location>
        <begin position="2043"/>
        <end position="2119"/>
    </location>
</feature>
<dbReference type="SUPFAM" id="SSF52777">
    <property type="entry name" value="CoA-dependent acyltransferases"/>
    <property type="match status" value="10"/>
</dbReference>
<proteinExistence type="inferred from homology"/>
<dbReference type="FunFam" id="3.40.50.12780:FF:000012">
    <property type="entry name" value="Non-ribosomal peptide synthetase"/>
    <property type="match status" value="3"/>
</dbReference>
<dbReference type="InterPro" id="IPR020806">
    <property type="entry name" value="PKS_PP-bd"/>
</dbReference>
<evidence type="ECO:0000256" key="1">
    <source>
        <dbReference type="ARBA" id="ARBA00001957"/>
    </source>
</evidence>
<sequence>MISYSDNSPHSGKAPETPGERIPLTAAQMGVWHSSQLLEAPMKIAMYIEVIGELDLTVLESAGRTAGHEMGSGYIRIGIQNEEPYQVVDLSLYSGLDYFDLRNSADPIADAHEWMERDAARRIDLVRDRLIRNAILRVGDGHWLWYMAAHHIVLDGFGAMNLVERTAHLYTAMLTGREPQSFAAGSIRDMVDSDVSYRNSRRFEVDHAYWRDRVSGYEERSTPFRTQANASASPIFFGSELPDTVSASTRSAATRLTASESELFIAAFASYLARVSDSGDVMLSLPVAARTTAVLRRSAGMLSNIVPLRLAVDRSVAISELLRRVRLGVTGALRHQRYRYEDIRRETVTKQRPFGISFGPRINISPIHMEIRLGAAAGQVNVLSTGGVDDLTVSFYRSVAAPRYRVDFEARAGLYSEDEVGLLHGRFLEYFDRFVRAAGEDLTWDIPLVGDRERQRILSLGTGPAVDSSVAPETTTLASLFAAHAHRTPSATAVRFADENLSYAQFAAHVHRLARYLVRLGVGPETMVAVQLRRSLELVIAVHAIAAAGGAYVPVDPDHPADRNRYVLESTRPVCMVTTTQDRIDVGVDIDVVELDRLDLSTYPDSPISDSDRTAPLRPANAAYVIFTSGSTGRPKGVAVSHGAIVNRLSWMQADYPLTAADSVLQKTPATFDVSVWELFWPLWSGARLVVARPDGHRDPAYLADVIVKEQITVIHFVPSMLAQFLATPAVRESNCLRMVFASGEALPAADAQRLTELTGAALHNLYGPTEAAIEVTAHPVTAADTVSVPIGRPALETQIYVLDSRLHPVPAGIAGELYLAGAQLARGYVSRADLTADRFVANPFGTGERMYRTGDLVTWTITGELEYLGRTDLQVKLRGVRIEPREIESALTTIDSIIQAAVAVHTDARRGDQLVAYIVTESEGETAALRTELATRLPAALVPSVFVVLEALPVNAAGKLDRAALPAPLLEPRGSRQVETPGQRIVAEIFTEVLGVERIGADDNFFELGGNSLSGAQVVARLTDAFGTRTTVRDLFEAPTVAMLAEHVESAATEPPRIPLEARPRPARIPLAPAQRRMWLLNQLDPTSPVDNMPLAIRLSGELNVPALEHAARDLVTRHEILRTRYPETPEGPVQQVLPPDAVRIDLEPHVIDAERVSAAVDDLVGAGFDVTIEVPFRLRLFRTAATEYILVAVVHHISADGWSMLPLTRDLMAAYTSRCRNEMPTWSPLPVQYSDYSIWQRALLGSEDDPDSLLSTQAEFWRRALAGLPDEIGLPTTRPRPPARSFRGGRVRFRIGADLDKRLRQFAHRQDVTYFMVVHTAFAVLLARLSGNDDVALGAPIAGRGEAELDGLVGMFVNTLVLRTQVSRELTFIELLARTRAADLEAFAHADIPFEQLVDMLRPQRSPARHPLFQVALVFDNTPDSTFQLHGLRITPVDLGSGAAKFDLTLSLRESADTGSDLAATFSFARDLYDEATIEVFAQRFVRLLSAIVAEPDIPVGDLPILSAEEYRLLTAGPCDQDAATGLLPDLMTHGLRLGRDRIALRAAGTSMTYGALDESSSRLARALIAAGVGPETVVAVAYPRSHDLVVAVLAIAKAGGAYLPIDPAYPAERIRHMLTDSVTVLGLTSSEHIDSLPGDVPWLALDDPATVRSYADMSSAPVDDSDRRAPLRTMHAAYVIFTSGSTGKPKGVTVTHGGLAGLVRELTGVMRVTPDHRFLNICSPSFDPSLLEWLCALHSGATLLIAPPELVGGPDLAEFLRTEQVTHVATTPGVLATMEPDGLDQLIALGIGGDLAAAELVDKWAPGRTLFNFYGPTETTIVSSYTRLTPGNHITIGRPVRGMSALVLDSRLHPVPPGVTGELYLAGPGLARAYSGAPGATAERFLPNPWGETGSRMYRTGDLVRWYTGPDASTDNTLIDSVDWRLDFLGRSDTQVKIRGFRIEPSEIDAVLGRHPRVDFAVTIGRRSPAGTTALVSYVLPTSGGAFDPGELVEHAASSLPRHMVPSAVVVLDQLPLTPVGKLDRDALPEPPTPQRDFRAPVGGIEQTIAETFATVLGLEVPVGRDEDFFELGGNSLIATQVVARLGVALDARIPVRLLFEASTVAGLARTVASRVGRGRHVLRRGARPERIPLSPAQQRMWFLNRLDPQSAAYNMPVAVRLSGLLDVEALRAATADLVDRHEVLRTVYPATDGGPVQVILPPDQAVPALVLRSASPDTVEAAVRELASVGFDVTTEVPVRVALIEISNSSDTVEPSTETAVPPTEYVLAMVIHHIAGDGSSMTPLARDLLTAYAARSAGTAPSWAPLAVQYADYTMWQRMLLGDEGDPASAASRQIAYWKQALAGLPDQLALPADHPRPVMQTFKGARIPVAIDAETHHGLTELARSQDATLFMVLHTAFAVLLARLSGSNDIAIGTPTAGRGEPELDHLIGMFVNTLVFRTRVDTNETFTQLLARQRETDIEAYAHADVPFERLVEILNPPRSTARHPLFQVGLSFQNLRRTSLELPGLTVSEVDFDSRFSQFDLHLIVSDGYDESGAPAGLHGAITYATDLFDAATVERFAERYERLLREIATTPWSPVGDLDLMCTDERAAVVSGRNATEHDLDVSLTLVSLFARTVSKTPDAVALVSPAGETVTYGEVGDRVNRLARHLVSLGVRPESRVALAFHRSVDLVVAMYAVAVAGGAYVPVDPNQPTERTGYVLRIVDPVCVLTTSSTAADSTVVSGAATAGMTERLVLVDKVNLSMWSGAPVDDAQRVTPLHPANTAYVIFTSGSTGRPKGVAVPHAAVVNQLLWKMTALGLSADDVILLKTAATFDLSVWEFWTAPVTGCRVVIAAADGHRDPAYLNSLMAREGVTTLHAVPSMLDALLTVSGDALAPSLRRVLAIGDVLPGAVAQRFRSAHPTVSLVNLYGPTEATVSVTSHTVTDADQHSVPIGAPEWNNRVYVLDSRLHPVPDGVAGELYIAGSQLAREYFGRADLTAVRMVANPFEPGARMYRTGDLVAWNAEGELNYHGRTDFQVKIRGFRIEPGEIEAVLLRLPEIAQAVVLAISAGHMGDRLVAYLVPADAGLDVDRVKAELSSVLPSYLVPSTFVVLDMLPLNMNGKLDRNALPDPEFERITYRAPSTPTEYFVARVFAEVLGAEQVGADDDFFALGGNSLLATQVVARLGADLNTQVPVGAVFEAPTVAGLAVRAAKGTYANRLPELTAGRPRPERIPLSPAQQRMWILNQIDTTSPVYNIPVALRLTGDLNPAALRDAVAEVIMRHEILRTVYPAWGETAHQLILPTTEILSDLTPEPVSADKLLDRITEMISTGFDVATEVPFRVGLFRIESDGISGEYETQHVLAFVAHHIAVDGWSLRPLTRDVMAAYAAHATGRTPVWPAPAVQYADFSCWQRDVLGSEDDPHSLISEQIEYWRAALAGLPLESTFPTDRPRPAAASRAGGTVAFTIDARTTQGLRELARAHGASMFMVVHTALAVLLARLSGMSDVAIGTPIAGRGIGALDDSIGMFVNTLVLRTRLDPAQPFTEVLAQQRDSDLSAFSHADVPFDRVVDSLDLPRHPSRSPLFQVALSFQNFPSEAFELPGVRTNLIDLPVGTEMFDITVVLDAGTQEGAMIGSISYARDLFDIQTAHQLGERLLLILRTVVAEPATAVGDIALLLPGEADRTRHDADLLVVNPSHNTLVDLIDARIREQPENIAVRAGAQSITYAELSRRADTLAHLLISHGVQPGSVVAVGLDRSVWVPITLLAVLRAGAAYVSLEPSYPRPRLEFIMADAGPDCLVTSASLLDVMPSGETPVLLVEDSELQSGVAAPGLPVSITADDLAYVIYTSGTTGVPKGVMVTHRNVVHLLASALRHFDVGTQDVWTVFHSFAFDFAVWELWGALSTGGTAVVVDYITSRTPDMFRDLLVREHVTVLSQTPSAFYQLDQADRSAAADDSPLALRYVVFGGEALELYKLAGWFERYADSAPCLINMYGITETTVHVTIEPLARHMVTVPAVGSPIGRGLPGIGVHVLDNRLHPVPTGTTGEAYVTGPQVARGYLGQAGLTAARFVADPFGPPGARLYRSGDLVRRTAQRLEYLRRADHQVQLRGFRIELGEIEAVLGRFGDVKVIVRDGRLLAYARGVDPAGADELRRTAVQHLPEHMVPAAVTVVDRWPMTVNGKLDSRALPEPDFAALSTARAPRNDRERALAAIFCEVLGLTDIGIDDDFFQMGGDSLSAVRLRARIRHILAVDVQVQDIFELRTVAGLATVSARPPGLPARADSVRAATLPLSYPQRRLLDLNAREQFERGPGRAYVLQLRLHGATPPDVVAQAFTDLTMRHEVLRTVFPGAQLVLDDALDFETVLTDDIPAATAACIAQPFDLQTEVPLRVRLYPDDDSDLLLIILHHIAADGWSLTPLVHDVATALLARRSGARPDWRPLPMQYAEHAIWQRRITESAPGRPVVDAELNFWRHTLADLPTAARSARHIDSSQPYAERVFLYIPPERYRRSMSYAARHDASVFMVVHTAVVLTLREFGYGNDITVCAPTAGRTEVGMEEMIGRFTNFLVLRTEVHDDPDFTHLLERVRVTTLAAMDNQDIPFEYLTDSLGIGDRLRIRLAFQNIPTSDLRRAGLSATWEPVEVPTPADWDISFILSEEKDAQGRPRALYGYIEYVADSIDASTAQRMASSFDSILSAGIGADDAE</sequence>
<dbReference type="Pfam" id="PF00668">
    <property type="entry name" value="Condensation"/>
    <property type="match status" value="5"/>
</dbReference>
<dbReference type="InterPro" id="IPR042099">
    <property type="entry name" value="ANL_N_sf"/>
</dbReference>
<dbReference type="Gene3D" id="3.40.50.980">
    <property type="match status" value="6"/>
</dbReference>
<dbReference type="KEGG" id="nwl:NWFMUON74_69030"/>
<dbReference type="PROSITE" id="PS00455">
    <property type="entry name" value="AMP_BINDING"/>
    <property type="match status" value="4"/>
</dbReference>
<dbReference type="GO" id="GO:0043041">
    <property type="term" value="P:amino acid activation for nonribosomal peptide biosynthetic process"/>
    <property type="evidence" value="ECO:0007669"/>
    <property type="project" value="TreeGrafter"/>
</dbReference>
<dbReference type="FunFam" id="3.40.50.980:FF:000001">
    <property type="entry name" value="Non-ribosomal peptide synthetase"/>
    <property type="match status" value="4"/>
</dbReference>
<feature type="domain" description="Carrier" evidence="6">
    <location>
        <begin position="3129"/>
        <end position="3204"/>
    </location>
</feature>
<dbReference type="InterPro" id="IPR023213">
    <property type="entry name" value="CAT-like_dom_sf"/>
</dbReference>
<evidence type="ECO:0000256" key="2">
    <source>
        <dbReference type="ARBA" id="ARBA00006432"/>
    </source>
</evidence>
<feature type="domain" description="Carrier" evidence="6">
    <location>
        <begin position="978"/>
        <end position="1053"/>
    </location>
</feature>
<organism evidence="7 8">
    <name type="scientific">Nocardia wallacei</name>
    <dbReference type="NCBI Taxonomy" id="480035"/>
    <lineage>
        <taxon>Bacteria</taxon>
        <taxon>Bacillati</taxon>
        <taxon>Actinomycetota</taxon>
        <taxon>Actinomycetes</taxon>
        <taxon>Mycobacteriales</taxon>
        <taxon>Nocardiaceae</taxon>
        <taxon>Nocardia</taxon>
    </lineage>
</organism>
<dbReference type="GO" id="GO:0008610">
    <property type="term" value="P:lipid biosynthetic process"/>
    <property type="evidence" value="ECO:0007669"/>
    <property type="project" value="UniProtKB-ARBA"/>
</dbReference>
<dbReference type="InterPro" id="IPR025110">
    <property type="entry name" value="AMP-bd_C"/>
</dbReference>
<dbReference type="GO" id="GO:0031177">
    <property type="term" value="F:phosphopantetheine binding"/>
    <property type="evidence" value="ECO:0007669"/>
    <property type="project" value="InterPro"/>
</dbReference>
<comment type="similarity">
    <text evidence="2">Belongs to the ATP-dependent AMP-binding enzyme family.</text>
</comment>
<dbReference type="Gene3D" id="2.30.38.10">
    <property type="entry name" value="Luciferase, Domain 3"/>
    <property type="match status" value="3"/>
</dbReference>
<dbReference type="GO" id="GO:0005829">
    <property type="term" value="C:cytosol"/>
    <property type="evidence" value="ECO:0007669"/>
    <property type="project" value="TreeGrafter"/>
</dbReference>
<name>A0A7G1KW72_9NOCA</name>
<dbReference type="InterPro" id="IPR006162">
    <property type="entry name" value="Ppantetheine_attach_site"/>
</dbReference>
<evidence type="ECO:0000259" key="6">
    <source>
        <dbReference type="PROSITE" id="PS50075"/>
    </source>
</evidence>
<dbReference type="Pfam" id="PF00501">
    <property type="entry name" value="AMP-binding"/>
    <property type="match status" value="4"/>
</dbReference>
<dbReference type="FunFam" id="2.30.38.10:FF:000001">
    <property type="entry name" value="Non-ribosomal peptide synthetase PvdI"/>
    <property type="match status" value="1"/>
</dbReference>
<dbReference type="FunFam" id="1.10.1200.10:FF:000016">
    <property type="entry name" value="Non-ribosomal peptide synthase"/>
    <property type="match status" value="1"/>
</dbReference>
<dbReference type="InterPro" id="IPR010071">
    <property type="entry name" value="AA_adenyl_dom"/>
</dbReference>
<dbReference type="FunFam" id="3.40.50.980:FF:000002">
    <property type="entry name" value="Enterobactin synthetase component F"/>
    <property type="match status" value="1"/>
</dbReference>